<feature type="non-terminal residue" evidence="1">
    <location>
        <position position="1"/>
    </location>
</feature>
<sequence length="166" mass="18115">SVARSAALAVGSRLSEARGAAAATYCALLEALVDQHVLEVVTTLVDEELERGWWDSALESSCVVMADGQGGTEALQRVFAICWSGRTTAVVERMLLPMLRHSQRALCEEFYSNNLDRLLSELSVKYRAGGSRAVLRARCLAYTRAFLLLTTLFETVGRAAIQSSRS</sequence>
<keyword evidence="2" id="KW-1185">Reference proteome</keyword>
<dbReference type="EMBL" id="FZQP02004256">
    <property type="protein sequence ID" value="VVC99669.1"/>
    <property type="molecule type" value="Genomic_DNA"/>
</dbReference>
<name>A0A5E4QN36_9NEOP</name>
<protein>
    <submittedName>
        <fullName evidence="1">Uncharacterized protein</fullName>
    </submittedName>
</protein>
<dbReference type="Proteomes" id="UP000324832">
    <property type="component" value="Unassembled WGS sequence"/>
</dbReference>
<evidence type="ECO:0000313" key="1">
    <source>
        <dbReference type="EMBL" id="VVC99669.1"/>
    </source>
</evidence>
<proteinExistence type="predicted"/>
<organism evidence="1 2">
    <name type="scientific">Leptidea sinapis</name>
    <dbReference type="NCBI Taxonomy" id="189913"/>
    <lineage>
        <taxon>Eukaryota</taxon>
        <taxon>Metazoa</taxon>
        <taxon>Ecdysozoa</taxon>
        <taxon>Arthropoda</taxon>
        <taxon>Hexapoda</taxon>
        <taxon>Insecta</taxon>
        <taxon>Pterygota</taxon>
        <taxon>Neoptera</taxon>
        <taxon>Endopterygota</taxon>
        <taxon>Lepidoptera</taxon>
        <taxon>Glossata</taxon>
        <taxon>Ditrysia</taxon>
        <taxon>Papilionoidea</taxon>
        <taxon>Pieridae</taxon>
        <taxon>Dismorphiinae</taxon>
        <taxon>Leptidea</taxon>
    </lineage>
</organism>
<evidence type="ECO:0000313" key="2">
    <source>
        <dbReference type="Proteomes" id="UP000324832"/>
    </source>
</evidence>
<dbReference type="AlphaFoldDB" id="A0A5E4QN36"/>
<reference evidence="1 2" key="1">
    <citation type="submission" date="2017-07" db="EMBL/GenBank/DDBJ databases">
        <authorList>
            <person name="Talla V."/>
            <person name="Backstrom N."/>
        </authorList>
    </citation>
    <scope>NUCLEOTIDE SEQUENCE [LARGE SCALE GENOMIC DNA]</scope>
</reference>
<feature type="non-terminal residue" evidence="1">
    <location>
        <position position="166"/>
    </location>
</feature>
<gene>
    <name evidence="1" type="ORF">LSINAPIS_LOCUS10499</name>
</gene>
<accession>A0A5E4QN36</accession>